<dbReference type="Pfam" id="PF03564">
    <property type="entry name" value="DUF1759"/>
    <property type="match status" value="1"/>
</dbReference>
<dbReference type="Proteomes" id="UP000499080">
    <property type="component" value="Unassembled WGS sequence"/>
</dbReference>
<reference evidence="1 2" key="1">
    <citation type="journal article" date="2019" name="Sci. Rep.">
        <title>Orb-weaving spider Araneus ventricosus genome elucidates the spidroin gene catalogue.</title>
        <authorList>
            <person name="Kono N."/>
            <person name="Nakamura H."/>
            <person name="Ohtoshi R."/>
            <person name="Moran D.A.P."/>
            <person name="Shinohara A."/>
            <person name="Yoshida Y."/>
            <person name="Fujiwara M."/>
            <person name="Mori M."/>
            <person name="Tomita M."/>
            <person name="Arakawa K."/>
        </authorList>
    </citation>
    <scope>NUCLEOTIDE SEQUENCE [LARGE SCALE GENOMIC DNA]</scope>
</reference>
<protein>
    <recommendedName>
        <fullName evidence="3">Peptidase aspartic putative domain-containing protein</fullName>
    </recommendedName>
</protein>
<dbReference type="PANTHER" id="PTHR47331:SF5">
    <property type="entry name" value="RIBONUCLEASE H"/>
    <property type="match status" value="1"/>
</dbReference>
<comment type="caution">
    <text evidence="1">The sequence shown here is derived from an EMBL/GenBank/DDBJ whole genome shotgun (WGS) entry which is preliminary data.</text>
</comment>
<sequence>MNPEITALNRLRGALRQSVTKLENYIKQCASEDKVVLETKLTKVDTIRKKLFDLQKRYYELPPEADLTETDEAIEQMETSLEEMEVSLKYLISKYNIDDKSTKLNIKENKTGKLLSVKLPDIPLPQFSGKYEEFGNFKSQFISLIEDNDGLSNTQKLYYLKSSLTGEAKLIQTTDDTYKSLLKALEDRYENKRAVVDFQILSLINLEKLNYESAEDLRKLLDTVKKNLRTLKTLEYERNNLSDVLIINLILQKLDKETRKQFEITLKSKEVPDLDNFLTFLENRSLVLEYVNKNVPSKSFSKDQSYHKGFSSNDKQKPKYHQFAKPNKSFVADKIRLANGNLILQESELGYVVSGRLPTEVTSNYCCVAVETNLDNAIKEFFEIESFPTDSFDSTKSEEEKFCEEHFLKTHSRTKSGRYIVSLPMKENADSVLGFSRENAVKRLNGIWNKLNKNNTLATLYKAFLQEYLDLGHMQQIIDEDNTKSYYIPHHCIYKPEKTTTPLRVVFDASAKTSTGQSLNSILLNGGSIQDDLFSLVTRFRTHKYAFSADIQKMYRQILVEPSQRYLQRIVWK</sequence>
<dbReference type="EMBL" id="BGPR01038821">
    <property type="protein sequence ID" value="GBO14706.1"/>
    <property type="molecule type" value="Genomic_DNA"/>
</dbReference>
<dbReference type="SUPFAM" id="SSF56672">
    <property type="entry name" value="DNA/RNA polymerases"/>
    <property type="match status" value="1"/>
</dbReference>
<evidence type="ECO:0000313" key="2">
    <source>
        <dbReference type="Proteomes" id="UP000499080"/>
    </source>
</evidence>
<proteinExistence type="predicted"/>
<dbReference type="GO" id="GO:0071897">
    <property type="term" value="P:DNA biosynthetic process"/>
    <property type="evidence" value="ECO:0007669"/>
    <property type="project" value="UniProtKB-ARBA"/>
</dbReference>
<dbReference type="OrthoDB" id="7764320at2759"/>
<keyword evidence="2" id="KW-1185">Reference proteome</keyword>
<name>A0A4Y2USN2_ARAVE</name>
<organism evidence="1 2">
    <name type="scientific">Araneus ventricosus</name>
    <name type="common">Orbweaver spider</name>
    <name type="synonym">Epeira ventricosa</name>
    <dbReference type="NCBI Taxonomy" id="182803"/>
    <lineage>
        <taxon>Eukaryota</taxon>
        <taxon>Metazoa</taxon>
        <taxon>Ecdysozoa</taxon>
        <taxon>Arthropoda</taxon>
        <taxon>Chelicerata</taxon>
        <taxon>Arachnida</taxon>
        <taxon>Araneae</taxon>
        <taxon>Araneomorphae</taxon>
        <taxon>Entelegynae</taxon>
        <taxon>Araneoidea</taxon>
        <taxon>Araneidae</taxon>
        <taxon>Araneus</taxon>
    </lineage>
</organism>
<gene>
    <name evidence="1" type="ORF">AVEN_161740_1</name>
</gene>
<accession>A0A4Y2USN2</accession>
<dbReference type="PANTHER" id="PTHR47331">
    <property type="entry name" value="PHD-TYPE DOMAIN-CONTAINING PROTEIN"/>
    <property type="match status" value="1"/>
</dbReference>
<evidence type="ECO:0000313" key="1">
    <source>
        <dbReference type="EMBL" id="GBO14706.1"/>
    </source>
</evidence>
<evidence type="ECO:0008006" key="3">
    <source>
        <dbReference type="Google" id="ProtNLM"/>
    </source>
</evidence>
<dbReference type="AlphaFoldDB" id="A0A4Y2USN2"/>
<dbReference type="InterPro" id="IPR005312">
    <property type="entry name" value="DUF1759"/>
</dbReference>
<dbReference type="InterPro" id="IPR043502">
    <property type="entry name" value="DNA/RNA_pol_sf"/>
</dbReference>